<comment type="similarity">
    <text evidence="1">Belongs to the short-chain dehydrogenases/reductases (SDR) family.</text>
</comment>
<evidence type="ECO:0000256" key="2">
    <source>
        <dbReference type="ARBA" id="ARBA00023002"/>
    </source>
</evidence>
<dbReference type="SUPFAM" id="SSF51735">
    <property type="entry name" value="NAD(P)-binding Rossmann-fold domains"/>
    <property type="match status" value="1"/>
</dbReference>
<dbReference type="Pfam" id="PF13561">
    <property type="entry name" value="adh_short_C2"/>
    <property type="match status" value="1"/>
</dbReference>
<sequence>MRSVPATTRPAASIPGWRRRNEERVRLKDKVAVVTGGGQGIGRGIALALAREGARCVLAARTRSNLEATQDEIEAAGGEAIIVPTDLRAPEEIERLAGETLEHFGHVDVLVNNSGIAGPMQELWKIDPAEWDETFDVNVRGVFLTCKAFLPAMIERRSGNVIIIGSPSGKRPLHGRSAYATGKLGLVGLVRTLAWEIGPYGLRVNLISPSGSDGPRMHAVIRGQAETRGLTYEEVHEEFVRLSPLGQFTPVEDVGNAAVFLASDEAASITGEDLNVSSGLVMY</sequence>
<reference evidence="3 4" key="1">
    <citation type="submission" date="2019-11" db="EMBL/GenBank/DDBJ databases">
        <title>Draft genome of Amycolatopsis RM579.</title>
        <authorList>
            <person name="Duangmal K."/>
            <person name="Mingma R."/>
        </authorList>
    </citation>
    <scope>NUCLEOTIDE SEQUENCE [LARGE SCALE GENOMIC DNA]</scope>
    <source>
        <strain evidence="3 4">RM579</strain>
    </source>
</reference>
<dbReference type="FunFam" id="3.40.50.720:FF:000084">
    <property type="entry name" value="Short-chain dehydrogenase reductase"/>
    <property type="match status" value="1"/>
</dbReference>
<proteinExistence type="inferred from homology"/>
<dbReference type="GO" id="GO:0016491">
    <property type="term" value="F:oxidoreductase activity"/>
    <property type="evidence" value="ECO:0007669"/>
    <property type="project" value="UniProtKB-KW"/>
</dbReference>
<keyword evidence="2" id="KW-0560">Oxidoreductase</keyword>
<dbReference type="CDD" id="cd05233">
    <property type="entry name" value="SDR_c"/>
    <property type="match status" value="1"/>
</dbReference>
<dbReference type="Gene3D" id="3.40.50.720">
    <property type="entry name" value="NAD(P)-binding Rossmann-like Domain"/>
    <property type="match status" value="1"/>
</dbReference>
<keyword evidence="4" id="KW-1185">Reference proteome</keyword>
<dbReference type="InterPro" id="IPR020904">
    <property type="entry name" value="Sc_DH/Rdtase_CS"/>
</dbReference>
<evidence type="ECO:0000256" key="1">
    <source>
        <dbReference type="ARBA" id="ARBA00006484"/>
    </source>
</evidence>
<dbReference type="PANTHER" id="PTHR43639:SF1">
    <property type="entry name" value="SHORT-CHAIN DEHYDROGENASE_REDUCTASE FAMILY PROTEIN"/>
    <property type="match status" value="1"/>
</dbReference>
<dbReference type="InterPro" id="IPR002347">
    <property type="entry name" value="SDR_fam"/>
</dbReference>
<dbReference type="PROSITE" id="PS00061">
    <property type="entry name" value="ADH_SHORT"/>
    <property type="match status" value="1"/>
</dbReference>
<organism evidence="3 4">
    <name type="scientific">Amycolatopsis pithecellobii</name>
    <dbReference type="NCBI Taxonomy" id="664692"/>
    <lineage>
        <taxon>Bacteria</taxon>
        <taxon>Bacillati</taxon>
        <taxon>Actinomycetota</taxon>
        <taxon>Actinomycetes</taxon>
        <taxon>Pseudonocardiales</taxon>
        <taxon>Pseudonocardiaceae</taxon>
        <taxon>Amycolatopsis</taxon>
    </lineage>
</organism>
<evidence type="ECO:0000313" key="4">
    <source>
        <dbReference type="Proteomes" id="UP000440096"/>
    </source>
</evidence>
<dbReference type="EMBL" id="WMBA01000001">
    <property type="protein sequence ID" value="MTD52624.1"/>
    <property type="molecule type" value="Genomic_DNA"/>
</dbReference>
<evidence type="ECO:0000313" key="3">
    <source>
        <dbReference type="EMBL" id="MTD52624.1"/>
    </source>
</evidence>
<dbReference type="InterPro" id="IPR036291">
    <property type="entry name" value="NAD(P)-bd_dom_sf"/>
</dbReference>
<gene>
    <name evidence="3" type="ORF">GKO32_01300</name>
</gene>
<accession>A0A6N7YZU1</accession>
<dbReference type="AlphaFoldDB" id="A0A6N7YZU1"/>
<dbReference type="Proteomes" id="UP000440096">
    <property type="component" value="Unassembled WGS sequence"/>
</dbReference>
<protein>
    <submittedName>
        <fullName evidence="3">SDR family oxidoreductase</fullName>
    </submittedName>
</protein>
<dbReference type="PANTHER" id="PTHR43639">
    <property type="entry name" value="OXIDOREDUCTASE, SHORT-CHAIN DEHYDROGENASE/REDUCTASE FAMILY (AFU_ORTHOLOGUE AFUA_5G02870)"/>
    <property type="match status" value="1"/>
</dbReference>
<dbReference type="PRINTS" id="PR00080">
    <property type="entry name" value="SDRFAMILY"/>
</dbReference>
<comment type="caution">
    <text evidence="3">The sequence shown here is derived from an EMBL/GenBank/DDBJ whole genome shotgun (WGS) entry which is preliminary data.</text>
</comment>
<dbReference type="PRINTS" id="PR00081">
    <property type="entry name" value="GDHRDH"/>
</dbReference>
<name>A0A6N7YZU1_9PSEU</name>
<dbReference type="OrthoDB" id="4288312at2"/>